<evidence type="ECO:0000313" key="2">
    <source>
        <dbReference type="EMBL" id="KAF3221779.1"/>
    </source>
</evidence>
<evidence type="ECO:0000313" key="4">
    <source>
        <dbReference type="EMBL" id="KAF3229776.1"/>
    </source>
</evidence>
<dbReference type="EMBL" id="WIWT01000004">
    <property type="protein sequence ID" value="KAF3221779.1"/>
    <property type="molecule type" value="Genomic_DNA"/>
</dbReference>
<comment type="caution">
    <text evidence="3">The sequence shown here is derived from an EMBL/GenBank/DDBJ whole genome shotgun (WGS) entry which is preliminary data.</text>
</comment>
<dbReference type="EMBL" id="WIWS01000001">
    <property type="protein sequence ID" value="KAF3229776.1"/>
    <property type="molecule type" value="Genomic_DNA"/>
</dbReference>
<dbReference type="Proteomes" id="UP000614610">
    <property type="component" value="Unassembled WGS sequence"/>
</dbReference>
<organism evidence="3 5">
    <name type="scientific">Orbilia oligospora</name>
    <name type="common">Nematode-trapping fungus</name>
    <name type="synonym">Arthrobotrys oligospora</name>
    <dbReference type="NCBI Taxonomy" id="2813651"/>
    <lineage>
        <taxon>Eukaryota</taxon>
        <taxon>Fungi</taxon>
        <taxon>Dikarya</taxon>
        <taxon>Ascomycota</taxon>
        <taxon>Pezizomycotina</taxon>
        <taxon>Orbiliomycetes</taxon>
        <taxon>Orbiliales</taxon>
        <taxon>Orbiliaceae</taxon>
        <taxon>Orbilia</taxon>
    </lineage>
</organism>
<protein>
    <submittedName>
        <fullName evidence="3">Uncharacterized protein</fullName>
    </submittedName>
</protein>
<dbReference type="Proteomes" id="UP000472727">
    <property type="component" value="Unassembled WGS sequence"/>
</dbReference>
<reference evidence="3 5" key="1">
    <citation type="submission" date="2019-06" db="EMBL/GenBank/DDBJ databases">
        <authorList>
            <person name="Palmer J.M."/>
        </authorList>
    </citation>
    <scope>NUCLEOTIDE SEQUENCE [LARGE SCALE GENOMIC DNA]</scope>
    <source>
        <strain evidence="3 5">TWF106</strain>
        <strain evidence="2">TWF679</strain>
    </source>
</reference>
<accession>A0A7C8UW15</accession>
<sequence length="66" mass="6747">MLGVGTQGVQDYSLAPSSYGSDGDDDGDSDGDGRGDDGDDNNDTVKIVPVGKQTKIEIEAGTKVIT</sequence>
<evidence type="ECO:0000313" key="5">
    <source>
        <dbReference type="Proteomes" id="UP000472727"/>
    </source>
</evidence>
<feature type="region of interest" description="Disordered" evidence="1">
    <location>
        <begin position="1"/>
        <end position="46"/>
    </location>
</feature>
<feature type="compositionally biased region" description="Polar residues" evidence="1">
    <location>
        <begin position="7"/>
        <end position="19"/>
    </location>
</feature>
<proteinExistence type="predicted"/>
<evidence type="ECO:0000313" key="3">
    <source>
        <dbReference type="EMBL" id="KAF3229683.1"/>
    </source>
</evidence>
<dbReference type="AlphaFoldDB" id="A0A7C8UW15"/>
<evidence type="ECO:0000256" key="1">
    <source>
        <dbReference type="SAM" id="MobiDB-lite"/>
    </source>
</evidence>
<gene>
    <name evidence="3" type="ORF">TWF106_000071</name>
    <name evidence="4" type="ORF">TWF106_000164</name>
    <name evidence="2" type="ORF">TWF679_006993</name>
</gene>
<dbReference type="EMBL" id="WIWS01000001">
    <property type="protein sequence ID" value="KAF3229683.1"/>
    <property type="molecule type" value="Genomic_DNA"/>
</dbReference>
<name>A0A7C8UW15_ORBOL</name>